<sequence>MNGKKLLLYILLFFCCLHTFAQTIEIVGEIEDDFLKVPLSGVKVSILNPDSTVVVDSAKIVDFRNRNGKLLKVMFSAAVKAEKRDYLLRATRPGYGDVWESVSVLLPEIVSSVRLEEPIKMRKERNMALNEVVVKATKVKMYYKGDTLVYDADAFKLPDGSMLDALIRQLPGVTMNDGGEIFVNGRRVDELLLGSRTFFRGNKKVLMENLPYYTVKNLKVYEKQTDKSEALGYDVEPRKYVMDVNLKNEYNQGYIANVEAAGGTEDRWLGRGFLLGFTDRWRYALLGNVNNVNESRHIGEHGHWSPATMPQSLLTTRSVATDLDYQSKDKNVTDNFNADFTSSNTESEMRQRYEQFLEGSKPMSLTENRNESDNWHLKLVNRLVFKKPSYFDFTSYFDYDKWDARGRSGFEQWDKDLTASMRTNALSEGRGWAFCQESGGTFNINKEKQWYGGYSLFFRYSDNQSWLSNRYDTWQTVSQAEDVRYNASDVSKRWTNFSLNTYFTFSELWGKVNLLTGGNVQFSGDRSHDYLYHPDTLLLASQLDMLTAITDPSNSYDSHQRNWQYKVYLALSQQASYSIGDSPLKIMYDRWRIGVDVPVSHQSLDYKRGVIDTLAHDTWVFFTPNAAFRHMSKDGKHDFRVGVGYNCSPADLLNQIAYRDDSQPLVVKEGNPDLKGTATTSANADYTRKYGTHVSQWHAGASFNYRHRDVAQSASYNPVTGVYTYKPMNVSGAYSATARFDISANIGEKRYWTWQMNADANYDHSVDHAMLAGETESHVNAVNTTVLHDGTYIQYNKDAFNIRASGDIRWRHSEGRMRDFETLDALDFNYGLSARYTLPRIKTTLSADATMYSRRGYGSAELNTDDFVLNASLSQPFWKGKLIARIEAFDLLHQVSSTQYSVNAQGRTETWFRSLPHYVMLHLVYHWNRNPKKP</sequence>
<evidence type="ECO:0000313" key="3">
    <source>
        <dbReference type="EMBL" id="VYT96653.1"/>
    </source>
</evidence>
<dbReference type="InterPro" id="IPR041700">
    <property type="entry name" value="OMP_b-brl_3"/>
</dbReference>
<accession>A0A6N3B0K0</accession>
<evidence type="ECO:0000259" key="2">
    <source>
        <dbReference type="Pfam" id="PF14905"/>
    </source>
</evidence>
<organism evidence="3">
    <name type="scientific">Paraprevotella clara</name>
    <dbReference type="NCBI Taxonomy" id="454154"/>
    <lineage>
        <taxon>Bacteria</taxon>
        <taxon>Pseudomonadati</taxon>
        <taxon>Bacteroidota</taxon>
        <taxon>Bacteroidia</taxon>
        <taxon>Bacteroidales</taxon>
        <taxon>Prevotellaceae</taxon>
        <taxon>Paraprevotella</taxon>
    </lineage>
</organism>
<proteinExistence type="predicted"/>
<dbReference type="EMBL" id="CACRUT010000008">
    <property type="protein sequence ID" value="VYT96653.1"/>
    <property type="molecule type" value="Genomic_DNA"/>
</dbReference>
<feature type="signal peptide" evidence="1">
    <location>
        <begin position="1"/>
        <end position="21"/>
    </location>
</feature>
<protein>
    <recommendedName>
        <fullName evidence="2">Outer membrane protein beta-barrel domain-containing protein</fullName>
    </recommendedName>
</protein>
<name>A0A6N3B0K0_9BACT</name>
<feature type="chain" id="PRO_5026756061" description="Outer membrane protein beta-barrel domain-containing protein" evidence="1">
    <location>
        <begin position="22"/>
        <end position="934"/>
    </location>
</feature>
<gene>
    <name evidence="3" type="ORF">PCLFYP37_01590</name>
</gene>
<dbReference type="Pfam" id="PF14905">
    <property type="entry name" value="OMP_b-brl_3"/>
    <property type="match status" value="1"/>
</dbReference>
<evidence type="ECO:0000256" key="1">
    <source>
        <dbReference type="SAM" id="SignalP"/>
    </source>
</evidence>
<dbReference type="SUPFAM" id="SSF56935">
    <property type="entry name" value="Porins"/>
    <property type="match status" value="1"/>
</dbReference>
<feature type="domain" description="Outer membrane protein beta-barrel" evidence="2">
    <location>
        <begin position="658"/>
        <end position="925"/>
    </location>
</feature>
<keyword evidence="1" id="KW-0732">Signal</keyword>
<reference evidence="3" key="1">
    <citation type="submission" date="2019-11" db="EMBL/GenBank/DDBJ databases">
        <authorList>
            <person name="Feng L."/>
        </authorList>
    </citation>
    <scope>NUCLEOTIDE SEQUENCE</scope>
    <source>
        <strain evidence="3">PclaraLFYP37</strain>
    </source>
</reference>
<dbReference type="AlphaFoldDB" id="A0A6N3B0K0"/>